<feature type="compositionally biased region" description="Polar residues" evidence="5">
    <location>
        <begin position="382"/>
        <end position="395"/>
    </location>
</feature>
<dbReference type="SUPFAM" id="SSF47576">
    <property type="entry name" value="Calponin-homology domain, CH-domain"/>
    <property type="match status" value="1"/>
</dbReference>
<evidence type="ECO:0000256" key="3">
    <source>
        <dbReference type="ARBA" id="ARBA00023212"/>
    </source>
</evidence>
<dbReference type="InterPro" id="IPR001715">
    <property type="entry name" value="CH_dom"/>
</dbReference>
<name>A0AAQ6IUG2_ANATE</name>
<dbReference type="Gene3D" id="1.10.418.10">
    <property type="entry name" value="Calponin-like domain"/>
    <property type="match status" value="1"/>
</dbReference>
<evidence type="ECO:0000256" key="4">
    <source>
        <dbReference type="ARBA" id="ARBA00038441"/>
    </source>
</evidence>
<gene>
    <name evidence="8" type="primary">GAS2L3</name>
</gene>
<dbReference type="PROSITE" id="PS51460">
    <property type="entry name" value="GAR"/>
    <property type="match status" value="1"/>
</dbReference>
<keyword evidence="2" id="KW-0963">Cytoplasm</keyword>
<reference evidence="8 9" key="1">
    <citation type="submission" date="2021-04" db="EMBL/GenBank/DDBJ databases">
        <authorList>
            <consortium name="Wellcome Sanger Institute Data Sharing"/>
        </authorList>
    </citation>
    <scope>NUCLEOTIDE SEQUENCE [LARGE SCALE GENOMIC DNA]</scope>
</reference>
<evidence type="ECO:0000313" key="9">
    <source>
        <dbReference type="Proteomes" id="UP000265040"/>
    </source>
</evidence>
<dbReference type="PANTHER" id="PTHR46756:SF7">
    <property type="entry name" value="GAS2-LIKE PROTEIN 3"/>
    <property type="match status" value="1"/>
</dbReference>
<reference evidence="8" key="3">
    <citation type="submission" date="2025-09" db="UniProtKB">
        <authorList>
            <consortium name="Ensembl"/>
        </authorList>
    </citation>
    <scope>IDENTIFICATION</scope>
</reference>
<evidence type="ECO:0008006" key="10">
    <source>
        <dbReference type="Google" id="ProtNLM"/>
    </source>
</evidence>
<dbReference type="Proteomes" id="UP000265040">
    <property type="component" value="Chromosome 23"/>
</dbReference>
<reference evidence="8" key="2">
    <citation type="submission" date="2025-08" db="UniProtKB">
        <authorList>
            <consortium name="Ensembl"/>
        </authorList>
    </citation>
    <scope>IDENTIFICATION</scope>
</reference>
<dbReference type="GO" id="GO:0051015">
    <property type="term" value="F:actin filament binding"/>
    <property type="evidence" value="ECO:0007669"/>
    <property type="project" value="TreeGrafter"/>
</dbReference>
<keyword evidence="9" id="KW-1185">Reference proteome</keyword>
<feature type="compositionally biased region" description="Low complexity" evidence="5">
    <location>
        <begin position="344"/>
        <end position="372"/>
    </location>
</feature>
<dbReference type="InterPro" id="IPR036872">
    <property type="entry name" value="CH_dom_sf"/>
</dbReference>
<dbReference type="Pfam" id="PF02187">
    <property type="entry name" value="GAS2"/>
    <property type="match status" value="1"/>
</dbReference>
<feature type="compositionally biased region" description="Low complexity" evidence="5">
    <location>
        <begin position="571"/>
        <end position="600"/>
    </location>
</feature>
<feature type="domain" description="Calponin-homology (CH)" evidence="6">
    <location>
        <begin position="73"/>
        <end position="194"/>
    </location>
</feature>
<proteinExistence type="inferred from homology"/>
<dbReference type="SUPFAM" id="SSF143575">
    <property type="entry name" value="GAS2 domain-like"/>
    <property type="match status" value="1"/>
</dbReference>
<feature type="compositionally biased region" description="Low complexity" evidence="5">
    <location>
        <begin position="501"/>
        <end position="519"/>
    </location>
</feature>
<keyword evidence="3" id="KW-0206">Cytoskeleton</keyword>
<dbReference type="InterPro" id="IPR036534">
    <property type="entry name" value="GAR_dom_sf"/>
</dbReference>
<dbReference type="PANTHER" id="PTHR46756">
    <property type="entry name" value="TRANSGELIN"/>
    <property type="match status" value="1"/>
</dbReference>
<organism evidence="8 9">
    <name type="scientific">Anabas testudineus</name>
    <name type="common">Climbing perch</name>
    <name type="synonym">Anthias testudineus</name>
    <dbReference type="NCBI Taxonomy" id="64144"/>
    <lineage>
        <taxon>Eukaryota</taxon>
        <taxon>Metazoa</taxon>
        <taxon>Chordata</taxon>
        <taxon>Craniata</taxon>
        <taxon>Vertebrata</taxon>
        <taxon>Euteleostomi</taxon>
        <taxon>Actinopterygii</taxon>
        <taxon>Neopterygii</taxon>
        <taxon>Teleostei</taxon>
        <taxon>Neoteleostei</taxon>
        <taxon>Acanthomorphata</taxon>
        <taxon>Anabantaria</taxon>
        <taxon>Anabantiformes</taxon>
        <taxon>Anabantoidei</taxon>
        <taxon>Anabantidae</taxon>
        <taxon>Anabas</taxon>
    </lineage>
</organism>
<evidence type="ECO:0000256" key="1">
    <source>
        <dbReference type="ARBA" id="ARBA00004245"/>
    </source>
</evidence>
<dbReference type="Ensembl" id="ENSATET00000076446.1">
    <property type="protein sequence ID" value="ENSATEP00000077917.1"/>
    <property type="gene ID" value="ENSATEG00000027440.2"/>
</dbReference>
<comment type="similarity">
    <text evidence="4">Belongs to the GAS2 family.</text>
</comment>
<dbReference type="GO" id="GO:0008017">
    <property type="term" value="F:microtubule binding"/>
    <property type="evidence" value="ECO:0007669"/>
    <property type="project" value="InterPro"/>
</dbReference>
<accession>A0AAQ6IUG2</accession>
<evidence type="ECO:0000259" key="7">
    <source>
        <dbReference type="PROSITE" id="PS51460"/>
    </source>
</evidence>
<feature type="compositionally biased region" description="Low complexity" evidence="5">
    <location>
        <begin position="617"/>
        <end position="631"/>
    </location>
</feature>
<dbReference type="Pfam" id="PF00307">
    <property type="entry name" value="CH"/>
    <property type="match status" value="1"/>
</dbReference>
<dbReference type="GO" id="GO:0005884">
    <property type="term" value="C:actin filament"/>
    <property type="evidence" value="ECO:0007669"/>
    <property type="project" value="TreeGrafter"/>
</dbReference>
<dbReference type="SMART" id="SM00243">
    <property type="entry name" value="GAS2"/>
    <property type="match status" value="1"/>
</dbReference>
<dbReference type="GO" id="GO:0051764">
    <property type="term" value="P:actin crosslink formation"/>
    <property type="evidence" value="ECO:0007669"/>
    <property type="project" value="TreeGrafter"/>
</dbReference>
<dbReference type="InterPro" id="IPR003108">
    <property type="entry name" value="GAR_dom"/>
</dbReference>
<dbReference type="SMART" id="SM00033">
    <property type="entry name" value="CH"/>
    <property type="match status" value="1"/>
</dbReference>
<feature type="compositionally biased region" description="Polar residues" evidence="5">
    <location>
        <begin position="669"/>
        <end position="682"/>
    </location>
</feature>
<feature type="region of interest" description="Disordered" evidence="5">
    <location>
        <begin position="322"/>
        <end position="735"/>
    </location>
</feature>
<sequence length="735" mass="78829">MDKIKGCILNRCQQTGRWGEGGQQQVWFGEKFDAPLLSPRSPRSPLAQRHGPGLADVFQYDQWLAVRHEATLVPMQEDLAIWLTGMLGEEVRAEFFMEELNNGVKLCQLIGVLHTKIAQSCPSVLSKLFPTRKVACKQDASPGSFFARDNTANFLAWCRHIGVEETYLFESEGLVLHKEPRQVCLCLLEIGRIVSKYGVEPPVLVKLEKEIELEETLLMTEEPPPAVKTFSVCCQHGGLYQPGEHGMDDPPCNCSNRVSIEYLSEGRYRLGDKTIFIRMLHGKHVMVRVGGGWDTLRGFLTKYDPLRVLQFTTLEQKILAFQKGPPGLGGHNTNAAPPPPPDMDPLAAVNDLMSSSSSSSSSTSSSSSSSSSACRPPVASLTCRSYTASPASTPTLPRKGTATAPKKNLHMMPSSPRKPTQLPLPVTTKGSSSLPSTPIGGSSRQSPSPGGHAGQLQRRALTPSAAPSPAPVDPSPASKLKLRPPQRGPTSQPRSPVCPEPSSKCAKPSSPCTSPTATSVPRPVSALAQTPAPKDARPPSGANQRSRLAQRRPGSPASRLRLEAARRARTATRAAVTPSPKATTPQTRTPTPSSRTASPALPKPPCSLPKAKEVTAKAKGPAPTKAATVPARGTDVPGRVPGGNTGPPPTRKANQKTPATAQRVGRKQATMTNPINMKSTLKPQPAPTPALSPQTTSPNVRAAKTEPGVGKKTQQCKSKSEEPYFEMNTKRRQRT</sequence>
<dbReference type="GeneTree" id="ENSGT00940000159389"/>
<evidence type="ECO:0000313" key="8">
    <source>
        <dbReference type="Ensembl" id="ENSATEP00000077917.1"/>
    </source>
</evidence>
<dbReference type="Gene3D" id="3.30.920.20">
    <property type="entry name" value="Gas2-like domain"/>
    <property type="match status" value="1"/>
</dbReference>
<protein>
    <recommendedName>
        <fullName evidence="10">Growth arrest-specific 2 like 3</fullName>
    </recommendedName>
</protein>
<dbReference type="GO" id="GO:0008093">
    <property type="term" value="F:cytoskeletal anchor activity"/>
    <property type="evidence" value="ECO:0007669"/>
    <property type="project" value="TreeGrafter"/>
</dbReference>
<comment type="subcellular location">
    <subcellularLocation>
        <location evidence="1">Cytoplasm</location>
        <location evidence="1">Cytoskeleton</location>
    </subcellularLocation>
</comment>
<feature type="domain" description="GAR" evidence="7">
    <location>
        <begin position="234"/>
        <end position="307"/>
    </location>
</feature>
<dbReference type="AlphaFoldDB" id="A0AAQ6IUG2"/>
<feature type="compositionally biased region" description="Low complexity" evidence="5">
    <location>
        <begin position="438"/>
        <end position="450"/>
    </location>
</feature>
<evidence type="ECO:0000256" key="5">
    <source>
        <dbReference type="SAM" id="MobiDB-lite"/>
    </source>
</evidence>
<dbReference type="PROSITE" id="PS50021">
    <property type="entry name" value="CH"/>
    <property type="match status" value="1"/>
</dbReference>
<evidence type="ECO:0000259" key="6">
    <source>
        <dbReference type="PROSITE" id="PS50021"/>
    </source>
</evidence>
<evidence type="ECO:0000256" key="2">
    <source>
        <dbReference type="ARBA" id="ARBA00022490"/>
    </source>
</evidence>